<name>F5ISS8_9BACT</name>
<dbReference type="eggNOG" id="ENOG502ZBJ6">
    <property type="taxonomic scope" value="Bacteria"/>
</dbReference>
<evidence type="ECO:0008006" key="3">
    <source>
        <dbReference type="Google" id="ProtNLM"/>
    </source>
</evidence>
<sequence length="145" mass="14468">MLDGIIDLVKDQALGAITNNAGVPADKKEAAVETTTSAVVNGLKDQLTPDNLSNILGIFSGGSASNSNLTSGLQSSVVSALSEKVGLSPAVANSIASTVIPAIMGLISKKHNDSNDSFSLESLVESVTGKQGGGILGTLGGLFGK</sequence>
<dbReference type="Pfam" id="PF06078">
    <property type="entry name" value="DUF937"/>
    <property type="match status" value="2"/>
</dbReference>
<protein>
    <recommendedName>
        <fullName evidence="3">DUF937 domain-containing protein</fullName>
    </recommendedName>
</protein>
<evidence type="ECO:0000313" key="2">
    <source>
        <dbReference type="Proteomes" id="UP000004913"/>
    </source>
</evidence>
<dbReference type="AlphaFoldDB" id="F5ISS8"/>
<dbReference type="EMBL" id="ADLV01000002">
    <property type="protein sequence ID" value="EGK02023.1"/>
    <property type="molecule type" value="Genomic_DNA"/>
</dbReference>
<reference evidence="1 2" key="1">
    <citation type="submission" date="2011-04" db="EMBL/GenBank/DDBJ databases">
        <title>The Genome Sequence of Dysgonomonas gadei ATCC BAA-286.</title>
        <authorList>
            <consortium name="The Broad Institute Genome Sequencing Platform"/>
            <person name="Earl A."/>
            <person name="Ward D."/>
            <person name="Feldgarden M."/>
            <person name="Gevers D."/>
            <person name="Pudlo N."/>
            <person name="Martens E."/>
            <person name="Allen-Vercoe E."/>
            <person name="Young S.K."/>
            <person name="Zeng Q."/>
            <person name="Gargeya S."/>
            <person name="Fitzgerald M."/>
            <person name="Haas B."/>
            <person name="Abouelleil A."/>
            <person name="Alvarado L."/>
            <person name="Arachchi H.M."/>
            <person name="Berlin A."/>
            <person name="Brown A."/>
            <person name="Chapman S.B."/>
            <person name="Chen Z."/>
            <person name="Dunbar C."/>
            <person name="Freedman E."/>
            <person name="Gearin G."/>
            <person name="Gellesch M."/>
            <person name="Goldberg J."/>
            <person name="Griggs A."/>
            <person name="Gujja S."/>
            <person name="Heiman D."/>
            <person name="Howarth C."/>
            <person name="Larson L."/>
            <person name="Lui A."/>
            <person name="MacDonald P.J.P."/>
            <person name="Mehta T."/>
            <person name="Montmayeur A."/>
            <person name="Murphy C."/>
            <person name="Neiman D."/>
            <person name="Pearson M."/>
            <person name="Priest M."/>
            <person name="Roberts A."/>
            <person name="Saif S."/>
            <person name="Shea T."/>
            <person name="Shenoy N."/>
            <person name="Sisk P."/>
            <person name="Stolte C."/>
            <person name="Sykes S."/>
            <person name="Yandava C."/>
            <person name="Wortman J."/>
            <person name="Nusbaum C."/>
            <person name="Birren B."/>
        </authorList>
    </citation>
    <scope>NUCLEOTIDE SEQUENCE [LARGE SCALE GENOMIC DNA]</scope>
    <source>
        <strain evidence="1 2">ATCC BAA-286</strain>
    </source>
</reference>
<dbReference type="RefSeq" id="WP_006797647.1">
    <property type="nucleotide sequence ID" value="NZ_GL891979.1"/>
</dbReference>
<dbReference type="Proteomes" id="UP000004913">
    <property type="component" value="Unassembled WGS sequence"/>
</dbReference>
<dbReference type="HOGENOM" id="CLU_127689_0_0_10"/>
<proteinExistence type="predicted"/>
<dbReference type="InterPro" id="IPR009282">
    <property type="entry name" value="DUF937"/>
</dbReference>
<dbReference type="STRING" id="742766.HMPREF9455_00145"/>
<dbReference type="OrthoDB" id="982085at2"/>
<comment type="caution">
    <text evidence="1">The sequence shown here is derived from an EMBL/GenBank/DDBJ whole genome shotgun (WGS) entry which is preliminary data.</text>
</comment>
<accession>F5ISS8</accession>
<organism evidence="1 2">
    <name type="scientific">Dysgonomonas gadei ATCC BAA-286</name>
    <dbReference type="NCBI Taxonomy" id="742766"/>
    <lineage>
        <taxon>Bacteria</taxon>
        <taxon>Pseudomonadati</taxon>
        <taxon>Bacteroidota</taxon>
        <taxon>Bacteroidia</taxon>
        <taxon>Bacteroidales</taxon>
        <taxon>Dysgonomonadaceae</taxon>
        <taxon>Dysgonomonas</taxon>
    </lineage>
</organism>
<keyword evidence="2" id="KW-1185">Reference proteome</keyword>
<evidence type="ECO:0000313" key="1">
    <source>
        <dbReference type="EMBL" id="EGK02023.1"/>
    </source>
</evidence>
<gene>
    <name evidence="1" type="ORF">HMPREF9455_00145</name>
</gene>